<organism evidence="3 4">
    <name type="scientific">Pseudomonas haemolytica</name>
    <dbReference type="NCBI Taxonomy" id="2600065"/>
    <lineage>
        <taxon>Bacteria</taxon>
        <taxon>Pseudomonadati</taxon>
        <taxon>Pseudomonadota</taxon>
        <taxon>Gammaproteobacteria</taxon>
        <taxon>Pseudomonadales</taxon>
        <taxon>Pseudomonadaceae</taxon>
        <taxon>Pseudomonas</taxon>
    </lineage>
</organism>
<protein>
    <submittedName>
        <fullName evidence="3">Cold-shock protein</fullName>
    </submittedName>
</protein>
<dbReference type="PROSITE" id="PS51857">
    <property type="entry name" value="CSD_2"/>
    <property type="match status" value="1"/>
</dbReference>
<dbReference type="GO" id="GO:0003676">
    <property type="term" value="F:nucleic acid binding"/>
    <property type="evidence" value="ECO:0007669"/>
    <property type="project" value="InterPro"/>
</dbReference>
<dbReference type="InterPro" id="IPR002059">
    <property type="entry name" value="CSP_DNA-bd"/>
</dbReference>
<dbReference type="SUPFAM" id="SSF50249">
    <property type="entry name" value="Nucleic acid-binding proteins"/>
    <property type="match status" value="1"/>
</dbReference>
<proteinExistence type="predicted"/>
<reference evidence="4 5" key="1">
    <citation type="submission" date="2019-08" db="EMBL/GenBank/DDBJ databases">
        <title>Pseudomonas haemolytica sp. nov. isolated from raw milk and skim milk concentrate.</title>
        <authorList>
            <person name="Hofmann K."/>
            <person name="Huptas C."/>
            <person name="Doll E."/>
            <person name="Scherer S."/>
            <person name="Wenning M."/>
        </authorList>
    </citation>
    <scope>NUCLEOTIDE SEQUENCE [LARGE SCALE GENOMIC DNA]</scope>
    <source>
        <strain evidence="3 4">DSM 108987</strain>
        <strain evidence="2 5">DSM 108988</strain>
    </source>
</reference>
<dbReference type="EMBL" id="VOIX01000003">
    <property type="protein sequence ID" value="MRJ20439.1"/>
    <property type="molecule type" value="Genomic_DNA"/>
</dbReference>
<evidence type="ECO:0000313" key="3">
    <source>
        <dbReference type="EMBL" id="MRJ37276.1"/>
    </source>
</evidence>
<dbReference type="Proteomes" id="UP000408764">
    <property type="component" value="Unassembled WGS sequence"/>
</dbReference>
<sequence length="100" mass="11303">MLTVVRPLLARVGLDRDLWPRQGGGHVGVSRRVFMEKGTVRVFNKENQFAEIQPDEGEGRVTAYEEALSTAKLTDLQEGDRVIYEVRSDGHVSHIRLVRS</sequence>
<dbReference type="EMBL" id="VOIW01000002">
    <property type="protein sequence ID" value="MRJ37276.1"/>
    <property type="molecule type" value="Genomic_DNA"/>
</dbReference>
<dbReference type="Pfam" id="PF00313">
    <property type="entry name" value="CSD"/>
    <property type="match status" value="1"/>
</dbReference>
<evidence type="ECO:0000313" key="2">
    <source>
        <dbReference type="EMBL" id="MRJ20439.1"/>
    </source>
</evidence>
<dbReference type="AlphaFoldDB" id="A0A5P1DAA7"/>
<evidence type="ECO:0000313" key="4">
    <source>
        <dbReference type="Proteomes" id="UP000408764"/>
    </source>
</evidence>
<dbReference type="InterPro" id="IPR012340">
    <property type="entry name" value="NA-bd_OB-fold"/>
</dbReference>
<name>A0A5P1DAA7_9PSED</name>
<dbReference type="Gene3D" id="2.40.50.140">
    <property type="entry name" value="Nucleic acid-binding proteins"/>
    <property type="match status" value="1"/>
</dbReference>
<evidence type="ECO:0000313" key="5">
    <source>
        <dbReference type="Proteomes" id="UP000432048"/>
    </source>
</evidence>
<dbReference type="Proteomes" id="UP000432048">
    <property type="component" value="Unassembled WGS sequence"/>
</dbReference>
<evidence type="ECO:0000259" key="1">
    <source>
        <dbReference type="PROSITE" id="PS51857"/>
    </source>
</evidence>
<accession>A0A5P1DAA7</accession>
<comment type="caution">
    <text evidence="3">The sequence shown here is derived from an EMBL/GenBank/DDBJ whole genome shotgun (WGS) entry which is preliminary data.</text>
</comment>
<feature type="domain" description="CSD" evidence="1">
    <location>
        <begin position="35"/>
        <end position="99"/>
    </location>
</feature>
<gene>
    <name evidence="3" type="ORF">FRT59_09945</name>
    <name evidence="2" type="ORF">FRT60_08870</name>
</gene>